<dbReference type="PANTHER" id="PTHR21472">
    <property type="entry name" value="ENDONUCLEASE DOMAIN-CONTAINING 1 PROTEIN ENDOD1"/>
    <property type="match status" value="1"/>
</dbReference>
<dbReference type="InterPro" id="IPR044925">
    <property type="entry name" value="His-Me_finger_sf"/>
</dbReference>
<sequence>LLSALALTEVTLFTKCPQFFAKSGKTPTIFQGSHYKQICQRLNNQYKYATLYDTKNRIPVYSAYQYVATKNCTRRTTWDIEPQLDDSTAGAEMGPESRVDRNVRGLNQALNNDYDGSGFDRGHLYPVLQNDDQCYVNATFTLTNAAPQDLSFNRGKWKKIERKIVETLTQYCRGMDSYIVTGVVPGNNFINDNRVNIPSYFWSAYCCFDNNQEPISHGGYFHHNDKNATDPKEISVQELESNLTNNYRVTFSVFGGECL</sequence>
<dbReference type="SMART" id="SM00892">
    <property type="entry name" value="Endonuclease_NS"/>
    <property type="match status" value="1"/>
</dbReference>
<dbReference type="GO" id="GO:0003676">
    <property type="term" value="F:nucleic acid binding"/>
    <property type="evidence" value="ECO:0007669"/>
    <property type="project" value="InterPro"/>
</dbReference>
<dbReference type="Pfam" id="PF01223">
    <property type="entry name" value="Endonuclease_NS"/>
    <property type="match status" value="1"/>
</dbReference>
<dbReference type="InterPro" id="IPR039015">
    <property type="entry name" value="ENDOD1"/>
</dbReference>
<feature type="non-terminal residue" evidence="3">
    <location>
        <position position="1"/>
    </location>
</feature>
<dbReference type="InterPro" id="IPR001604">
    <property type="entry name" value="Endo_G_ENPP1-like_dom"/>
</dbReference>
<dbReference type="SMART" id="SM00477">
    <property type="entry name" value="NUC"/>
    <property type="match status" value="1"/>
</dbReference>
<dbReference type="AlphaFoldDB" id="A0A0P7U626"/>
<keyword evidence="3" id="KW-0378">Hydrolase</keyword>
<keyword evidence="3" id="KW-0255">Endonuclease</keyword>
<keyword evidence="3" id="KW-0540">Nuclease</keyword>
<dbReference type="InterPro" id="IPR044929">
    <property type="entry name" value="DNA/RNA_non-sp_Endonuclease_sf"/>
</dbReference>
<dbReference type="Gene3D" id="3.40.570.10">
    <property type="entry name" value="Extracellular Endonuclease, subunit A"/>
    <property type="match status" value="1"/>
</dbReference>
<organism evidence="3 4">
    <name type="scientific">Scleropages formosus</name>
    <name type="common">Asian bonytongue</name>
    <name type="synonym">Osteoglossum formosum</name>
    <dbReference type="NCBI Taxonomy" id="113540"/>
    <lineage>
        <taxon>Eukaryota</taxon>
        <taxon>Metazoa</taxon>
        <taxon>Chordata</taxon>
        <taxon>Craniata</taxon>
        <taxon>Vertebrata</taxon>
        <taxon>Euteleostomi</taxon>
        <taxon>Actinopterygii</taxon>
        <taxon>Neopterygii</taxon>
        <taxon>Teleostei</taxon>
        <taxon>Osteoglossocephala</taxon>
        <taxon>Osteoglossomorpha</taxon>
        <taxon>Osteoglossiformes</taxon>
        <taxon>Osteoglossidae</taxon>
        <taxon>Scleropages</taxon>
    </lineage>
</organism>
<dbReference type="InterPro" id="IPR020821">
    <property type="entry name" value="ENPP1-3/EXOG-like_nuc-like"/>
</dbReference>
<accession>A0A0P7U626</accession>
<reference evidence="3 4" key="1">
    <citation type="submission" date="2015-08" db="EMBL/GenBank/DDBJ databases">
        <title>The genome of the Asian arowana (Scleropages formosus).</title>
        <authorList>
            <person name="Tan M.H."/>
            <person name="Gan H.M."/>
            <person name="Croft L.J."/>
            <person name="Austin C.M."/>
        </authorList>
    </citation>
    <scope>NUCLEOTIDE SEQUENCE [LARGE SCALE GENOMIC DNA]</scope>
    <source>
        <strain evidence="3">Aro1</strain>
    </source>
</reference>
<feature type="domain" description="DNA/RNA non-specific endonuclease/pyrophosphatase/phosphodiesterase" evidence="2">
    <location>
        <begin position="44"/>
        <end position="251"/>
    </location>
</feature>
<dbReference type="Proteomes" id="UP000034805">
    <property type="component" value="Unassembled WGS sequence"/>
</dbReference>
<protein>
    <submittedName>
        <fullName evidence="3">Endonuclease domain-containing 1 protein-like</fullName>
    </submittedName>
</protein>
<name>A0A0P7U626_SCLFO</name>
<evidence type="ECO:0000313" key="3">
    <source>
        <dbReference type="EMBL" id="KPP62931.1"/>
    </source>
</evidence>
<dbReference type="EMBL" id="JARO02008275">
    <property type="protein sequence ID" value="KPP62931.1"/>
    <property type="molecule type" value="Genomic_DNA"/>
</dbReference>
<evidence type="ECO:0000259" key="1">
    <source>
        <dbReference type="SMART" id="SM00477"/>
    </source>
</evidence>
<evidence type="ECO:0000313" key="4">
    <source>
        <dbReference type="Proteomes" id="UP000034805"/>
    </source>
</evidence>
<dbReference type="PANTHER" id="PTHR21472:SF30">
    <property type="entry name" value="ENDONUCLEASE DOMAIN-CONTAINING 1 PROTEIN-RELATED"/>
    <property type="match status" value="1"/>
</dbReference>
<dbReference type="GO" id="GO:0004519">
    <property type="term" value="F:endonuclease activity"/>
    <property type="evidence" value="ECO:0007669"/>
    <property type="project" value="UniProtKB-KW"/>
</dbReference>
<gene>
    <name evidence="3" type="ORF">Z043_118848</name>
</gene>
<dbReference type="GO" id="GO:0016787">
    <property type="term" value="F:hydrolase activity"/>
    <property type="evidence" value="ECO:0007669"/>
    <property type="project" value="InterPro"/>
</dbReference>
<dbReference type="GO" id="GO:0046872">
    <property type="term" value="F:metal ion binding"/>
    <property type="evidence" value="ECO:0007669"/>
    <property type="project" value="InterPro"/>
</dbReference>
<dbReference type="SUPFAM" id="SSF54060">
    <property type="entry name" value="His-Me finger endonucleases"/>
    <property type="match status" value="1"/>
</dbReference>
<feature type="domain" description="ENPP1-3/EXOG-like endonuclease/phosphodiesterase" evidence="1">
    <location>
        <begin position="45"/>
        <end position="246"/>
    </location>
</feature>
<dbReference type="STRING" id="113540.ENSSFOP00015024916"/>
<comment type="caution">
    <text evidence="3">The sequence shown here is derived from an EMBL/GenBank/DDBJ whole genome shotgun (WGS) entry which is preliminary data.</text>
</comment>
<evidence type="ECO:0000259" key="2">
    <source>
        <dbReference type="SMART" id="SM00892"/>
    </source>
</evidence>
<proteinExistence type="predicted"/>